<proteinExistence type="predicted"/>
<sequence length="45" mass="5114">MSVAYNEPENLFYTLIKRQPALIMGGWSDIPKGLTTSICPLFFYS</sequence>
<dbReference type="EMBL" id="CP147247">
    <property type="protein sequence ID" value="WYJ89110.1"/>
    <property type="molecule type" value="Genomic_DNA"/>
</dbReference>
<gene>
    <name evidence="2" type="ORF">A5888_000829</name>
    <name evidence="1" type="ORF">A5888_004173</name>
</gene>
<dbReference type="EMBL" id="NGMM01000017">
    <property type="protein sequence ID" value="OTP06782.1"/>
    <property type="molecule type" value="Genomic_DNA"/>
</dbReference>
<dbReference type="Proteomes" id="UP000195141">
    <property type="component" value="Chromosome"/>
</dbReference>
<evidence type="ECO:0000313" key="3">
    <source>
        <dbReference type="Proteomes" id="UP000195141"/>
    </source>
</evidence>
<accession>A0A242JWX3</accession>
<evidence type="ECO:0000313" key="1">
    <source>
        <dbReference type="EMBL" id="OTP06782.1"/>
    </source>
</evidence>
<dbReference type="AlphaFoldDB" id="A0A242JWX3"/>
<name>A0A242JWX3_9ENTE</name>
<reference evidence="1" key="1">
    <citation type="submission" date="2017-05" db="EMBL/GenBank/DDBJ databases">
        <title>The Genome Sequence of Enterococcus sp. 9E7_DIV0242.</title>
        <authorList>
            <consortium name="The Broad Institute Genomics Platform"/>
            <consortium name="The Broad Institute Genomic Center for Infectious Diseases"/>
            <person name="Earl A."/>
            <person name="Manson A."/>
            <person name="Schwartman J."/>
            <person name="Gilmore M."/>
            <person name="Abouelleil A."/>
            <person name="Cao P."/>
            <person name="Chapman S."/>
            <person name="Cusick C."/>
            <person name="Shea T."/>
            <person name="Young S."/>
            <person name="Neafsey D."/>
            <person name="Nusbaum C."/>
            <person name="Birren B."/>
        </authorList>
    </citation>
    <scope>NUCLEOTIDE SEQUENCE [LARGE SCALE GENOMIC DNA]</scope>
    <source>
        <strain evidence="1">9E7_DIV0242</strain>
    </source>
</reference>
<organism evidence="1">
    <name type="scientific">Candidatus Enterococcus clewellii</name>
    <dbReference type="NCBI Taxonomy" id="1834193"/>
    <lineage>
        <taxon>Bacteria</taxon>
        <taxon>Bacillati</taxon>
        <taxon>Bacillota</taxon>
        <taxon>Bacilli</taxon>
        <taxon>Lactobacillales</taxon>
        <taxon>Enterococcaceae</taxon>
        <taxon>Enterococcus</taxon>
    </lineage>
</organism>
<reference evidence="2" key="3">
    <citation type="submission" date="2024-03" db="EMBL/GenBank/DDBJ databases">
        <title>The Genome Sequence of Enterococcus sp. DIV0242b.</title>
        <authorList>
            <consortium name="The Broad Institute Genomics Platform"/>
            <consortium name="The Broad Institute Microbial Omics Core"/>
            <consortium name="The Broad Institute Genomic Center for Infectious Diseases"/>
            <person name="Earl A."/>
            <person name="Manson A."/>
            <person name="Gilmore M."/>
            <person name="Schwartman J."/>
            <person name="Shea T."/>
            <person name="Abouelleil A."/>
            <person name="Cao P."/>
            <person name="Chapman S."/>
            <person name="Cusick C."/>
            <person name="Young S."/>
            <person name="Neafsey D."/>
            <person name="Nusbaum C."/>
            <person name="Birren B."/>
        </authorList>
    </citation>
    <scope>NUCLEOTIDE SEQUENCE</scope>
    <source>
        <strain evidence="2">9E7_DIV0242</strain>
    </source>
</reference>
<evidence type="ECO:0000313" key="2">
    <source>
        <dbReference type="EMBL" id="WYJ89110.1"/>
    </source>
</evidence>
<reference evidence="2" key="2">
    <citation type="submission" date="2017-05" db="EMBL/GenBank/DDBJ databases">
        <authorList>
            <consortium name="The Broad Institute Genomics Platform"/>
            <consortium name="The Broad Institute Genomic Center for Infectious Diseases"/>
            <person name="Earl A."/>
            <person name="Manson A."/>
            <person name="Schwartman J."/>
            <person name="Gilmore M."/>
            <person name="Abouelleil A."/>
            <person name="Cao P."/>
            <person name="Chapman S."/>
            <person name="Cusick C."/>
            <person name="Shea T."/>
            <person name="Young S."/>
            <person name="Neafsey D."/>
            <person name="Nusbaum C."/>
            <person name="Birren B."/>
        </authorList>
    </citation>
    <scope>NUCLEOTIDE SEQUENCE</scope>
    <source>
        <strain evidence="2">9E7_DIV0242</strain>
    </source>
</reference>
<keyword evidence="3" id="KW-1185">Reference proteome</keyword>
<protein>
    <submittedName>
        <fullName evidence="1">Uncharacterized protein</fullName>
    </submittedName>
</protein>